<evidence type="ECO:0000313" key="3">
    <source>
        <dbReference type="EMBL" id="AGA32293.1"/>
    </source>
</evidence>
<dbReference type="STRING" id="1255043.TVNIR_0591"/>
<gene>
    <name evidence="3" type="ordered locus">TVNIR_0591</name>
</gene>
<feature type="transmembrane region" description="Helical" evidence="2">
    <location>
        <begin position="357"/>
        <end position="377"/>
    </location>
</feature>
<dbReference type="AlphaFoldDB" id="L0DTF4"/>
<dbReference type="EMBL" id="CP003989">
    <property type="protein sequence ID" value="AGA32293.1"/>
    <property type="molecule type" value="Genomic_DNA"/>
</dbReference>
<protein>
    <submittedName>
        <fullName evidence="3">NnrS protein involved in response to NO</fullName>
    </submittedName>
</protein>
<keyword evidence="4" id="KW-1185">Reference proteome</keyword>
<keyword evidence="2" id="KW-1133">Transmembrane helix</keyword>
<dbReference type="PATRIC" id="fig|1255043.3.peg.598"/>
<feature type="transmembrane region" description="Helical" evidence="2">
    <location>
        <begin position="268"/>
        <end position="289"/>
    </location>
</feature>
<dbReference type="Proteomes" id="UP000010809">
    <property type="component" value="Chromosome"/>
</dbReference>
<evidence type="ECO:0000256" key="1">
    <source>
        <dbReference type="SAM" id="MobiDB-lite"/>
    </source>
</evidence>
<feature type="transmembrane region" description="Helical" evidence="2">
    <location>
        <begin position="86"/>
        <end position="104"/>
    </location>
</feature>
<reference evidence="3" key="1">
    <citation type="submission" date="2015-12" db="EMBL/GenBank/DDBJ databases">
        <authorList>
            <person name="Tikhonova T.V."/>
            <person name="Pavlov A.R."/>
            <person name="Beletsky A.V."/>
            <person name="Mardanov A.V."/>
            <person name="Sorokin D.Y."/>
            <person name="Ravin N.V."/>
            <person name="Popov V.O."/>
        </authorList>
    </citation>
    <scope>NUCLEOTIDE SEQUENCE</scope>
    <source>
        <strain evidence="3">DSM 14787</strain>
    </source>
</reference>
<feature type="transmembrane region" description="Helical" evidence="2">
    <location>
        <begin position="142"/>
        <end position="162"/>
    </location>
</feature>
<organism evidence="3 4">
    <name type="scientific">Thioalkalivibrio nitratireducens (strain DSM 14787 / UNIQEM 213 / ALEN2)</name>
    <dbReference type="NCBI Taxonomy" id="1255043"/>
    <lineage>
        <taxon>Bacteria</taxon>
        <taxon>Pseudomonadati</taxon>
        <taxon>Pseudomonadota</taxon>
        <taxon>Gammaproteobacteria</taxon>
        <taxon>Chromatiales</taxon>
        <taxon>Ectothiorhodospiraceae</taxon>
        <taxon>Thioalkalivibrio</taxon>
    </lineage>
</organism>
<feature type="transmembrane region" description="Helical" evidence="2">
    <location>
        <begin position="57"/>
        <end position="74"/>
    </location>
</feature>
<feature type="region of interest" description="Disordered" evidence="1">
    <location>
        <begin position="396"/>
        <end position="422"/>
    </location>
</feature>
<dbReference type="KEGG" id="tni:TVNIR_0591"/>
<feature type="transmembrane region" description="Helical" evidence="2">
    <location>
        <begin position="110"/>
        <end position="130"/>
    </location>
</feature>
<keyword evidence="2" id="KW-0472">Membrane</keyword>
<sequence length="422" mass="45093">MDLVPRSPLFLCGFRPFFLLTALTAVIATAAWGGFLLGGMPLPAVPGGPIVWHAHEMILGFALAALVGFLLTATPEFSGTEPVRPGVVATLVLLWLGARLGWLYGGAVGAWATAVFEVALLAALLAIVAPRVLADPERRHTAFAWAVLALLLVVIAFHWEALHGRYPMRWLLVASGVLMTLIVLAMSRVSMRIVNDEIERAGISGTEYLARPPRRNLAILCIGLYTAAEFAAPLHPVSGWLALAAAAALLNLTNDWHIGRALRQPWVWMLYSVYWLIALGFAAMGIAILGGMPGWLGAGRHLLLVGALGVAVYLVMNIAGRIHSGLPLERGIVLPLAVLMLLTAAGMRAAMALGWHFQMTLIASLLCWSLVFGWYLLRFGPLFLRPREDGQEGCAGVAAGTPAQIGEPAQPAGELPAQAARE</sequence>
<feature type="transmembrane region" description="Helical" evidence="2">
    <location>
        <begin position="301"/>
        <end position="320"/>
    </location>
</feature>
<evidence type="ECO:0000313" key="4">
    <source>
        <dbReference type="Proteomes" id="UP000010809"/>
    </source>
</evidence>
<accession>L0DTF4</accession>
<dbReference type="InterPro" id="IPR010266">
    <property type="entry name" value="NnrS"/>
</dbReference>
<feature type="transmembrane region" description="Helical" evidence="2">
    <location>
        <begin position="12"/>
        <end position="37"/>
    </location>
</feature>
<feature type="transmembrane region" description="Helical" evidence="2">
    <location>
        <begin position="332"/>
        <end position="351"/>
    </location>
</feature>
<dbReference type="HOGENOM" id="CLU_041785_2_0_6"/>
<keyword evidence="2" id="KW-0812">Transmembrane</keyword>
<name>L0DTF4_THIND</name>
<evidence type="ECO:0000256" key="2">
    <source>
        <dbReference type="SAM" id="Phobius"/>
    </source>
</evidence>
<dbReference type="RefSeq" id="WP_015257446.1">
    <property type="nucleotide sequence ID" value="NC_019902.2"/>
</dbReference>
<dbReference type="eggNOG" id="COG3213">
    <property type="taxonomic scope" value="Bacteria"/>
</dbReference>
<dbReference type="OrthoDB" id="9770040at2"/>
<dbReference type="Pfam" id="PF05940">
    <property type="entry name" value="NnrS"/>
    <property type="match status" value="1"/>
</dbReference>
<feature type="transmembrane region" description="Helical" evidence="2">
    <location>
        <begin position="168"/>
        <end position="186"/>
    </location>
</feature>
<proteinExistence type="predicted"/>